<proteinExistence type="predicted"/>
<organism evidence="1">
    <name type="scientific">Streptomyces tabacisoli</name>
    <dbReference type="NCBI Taxonomy" id="3156398"/>
    <lineage>
        <taxon>Bacteria</taxon>
        <taxon>Bacillati</taxon>
        <taxon>Actinomycetota</taxon>
        <taxon>Actinomycetes</taxon>
        <taxon>Kitasatosporales</taxon>
        <taxon>Streptomycetaceae</taxon>
        <taxon>Streptomyces</taxon>
    </lineage>
</organism>
<protein>
    <recommendedName>
        <fullName evidence="2">Restriction endonuclease domain-containing protein</fullName>
    </recommendedName>
</protein>
<name>A0AAU8IVL3_9ACTN</name>
<accession>A0AAU8IVL3</accession>
<sequence length="74" mass="8145">MAQPSHGEHPHSTWKYLYARACVPVHLLIDREAGQVTVCASPEDDDYTTKSSYRTGLAVPLPAPLGFDLDTAEF</sequence>
<dbReference type="RefSeq" id="WP_353943449.1">
    <property type="nucleotide sequence ID" value="NZ_CP159534.1"/>
</dbReference>
<dbReference type="AlphaFoldDB" id="A0AAU8IVL3"/>
<dbReference type="EMBL" id="CP159534">
    <property type="protein sequence ID" value="XCJ71848.1"/>
    <property type="molecule type" value="Genomic_DNA"/>
</dbReference>
<gene>
    <name evidence="1" type="ORF">ABII15_18560</name>
</gene>
<evidence type="ECO:0008006" key="2">
    <source>
        <dbReference type="Google" id="ProtNLM"/>
    </source>
</evidence>
<reference evidence="1" key="1">
    <citation type="submission" date="2024-06" db="EMBL/GenBank/DDBJ databases">
        <title>Streptomyces sp. strain HUAS MG91 genome sequences.</title>
        <authorList>
            <person name="Mo P."/>
        </authorList>
    </citation>
    <scope>NUCLEOTIDE SEQUENCE</scope>
    <source>
        <strain evidence="1">HUAS MG91</strain>
    </source>
</reference>
<evidence type="ECO:0000313" key="1">
    <source>
        <dbReference type="EMBL" id="XCJ71848.1"/>
    </source>
</evidence>
<dbReference type="KEGG" id="stac:ABII15_18560"/>